<protein>
    <submittedName>
        <fullName evidence="2">ORF73 homolog</fullName>
    </submittedName>
</protein>
<dbReference type="EMBL" id="AF037358">
    <property type="protein sequence ID" value="AAB92560.1"/>
    <property type="molecule type" value="Genomic_DNA"/>
</dbReference>
<dbReference type="Pfam" id="PF05341">
    <property type="entry name" value="PIF6"/>
    <property type="match status" value="1"/>
</dbReference>
<feature type="transmembrane region" description="Helical" evidence="1">
    <location>
        <begin position="97"/>
        <end position="118"/>
    </location>
</feature>
<dbReference type="InterPro" id="IPR008005">
    <property type="entry name" value="PIF6"/>
</dbReference>
<reference evidence="2" key="1">
    <citation type="journal article" date="2000" name="J. Gen. Virol.">
        <title>The inhibitors of apoptosis of Epiphyas postvittana nucleopolyhedrovirus.</title>
        <authorList>
            <person name="Maguire T."/>
            <person name="Harrison P."/>
            <person name="Hyink O."/>
            <person name="Kalmakoff J."/>
            <person name="Ward V.K."/>
        </authorList>
    </citation>
    <scope>NUCLEOTIDE SEQUENCE</scope>
</reference>
<evidence type="ECO:0000256" key="1">
    <source>
        <dbReference type="SAM" id="Phobius"/>
    </source>
</evidence>
<accession>O56305</accession>
<organismHost>
    <name type="scientific">Lepidoptera</name>
    <name type="common">moths &amp; butterflies</name>
    <dbReference type="NCBI Taxonomy" id="7088"/>
</organismHost>
<name>O56305_NPVEP</name>
<evidence type="ECO:0000313" key="2">
    <source>
        <dbReference type="EMBL" id="AAB92560.1"/>
    </source>
</evidence>
<proteinExistence type="predicted"/>
<keyword evidence="1" id="KW-1133">Transmembrane helix</keyword>
<keyword evidence="1" id="KW-0812">Transmembrane</keyword>
<sequence length="137" mass="16013">MWETVRWQLLNCDEIEIAPEYRALAWRELIANVAYNTPLNYTFRTMFQKADFENLDYNTPIVYNVKNKTLIVLNERLKAALNRPVQRNNRTVNVNTAHVFLIFILVVLLTVLVAFWNYPHNVAAQTGTTQAPFGRVR</sequence>
<keyword evidence="1" id="KW-0472">Membrane</keyword>
<organism evidence="2">
    <name type="scientific">Epiphyas postvittana nucleopolyhedrovirus</name>
    <name type="common">EppoMNPV</name>
    <dbReference type="NCBI Taxonomy" id="70600"/>
    <lineage>
        <taxon>Viruses</taxon>
        <taxon>Viruses incertae sedis</taxon>
        <taxon>Naldaviricetes</taxon>
        <taxon>Lefavirales</taxon>
        <taxon>Baculoviridae</taxon>
        <taxon>Alphabaculovirus</taxon>
        <taxon>Alphabaculovirus eppostvittanae</taxon>
    </lineage>
</organism>